<protein>
    <submittedName>
        <fullName evidence="1">Uncharacterized protein</fullName>
    </submittedName>
</protein>
<proteinExistence type="predicted"/>
<evidence type="ECO:0000313" key="1">
    <source>
        <dbReference type="EMBL" id="VGO13374.1"/>
    </source>
</evidence>
<name>A0A6C2U137_PONDE</name>
<keyword evidence="2" id="KW-1185">Reference proteome</keyword>
<gene>
    <name evidence="1" type="ORF">PDESU_01931</name>
</gene>
<dbReference type="EMBL" id="CAAHFG010000001">
    <property type="protein sequence ID" value="VGO13374.1"/>
    <property type="molecule type" value="Genomic_DNA"/>
</dbReference>
<dbReference type="Proteomes" id="UP000366872">
    <property type="component" value="Unassembled WGS sequence"/>
</dbReference>
<sequence>MTCFTIHQTGISKQEDTSENIGVSLFVDSNKQKQAGACCSPVCLFVALFIERQTEQGTKVQGGIGHGHKVPGVGNNAQCNVKELRRKK</sequence>
<dbReference type="AlphaFoldDB" id="A0A6C2U137"/>
<accession>A0A6C2U137</accession>
<evidence type="ECO:0000313" key="2">
    <source>
        <dbReference type="Proteomes" id="UP000366872"/>
    </source>
</evidence>
<organism evidence="1 2">
    <name type="scientific">Pontiella desulfatans</name>
    <dbReference type="NCBI Taxonomy" id="2750659"/>
    <lineage>
        <taxon>Bacteria</taxon>
        <taxon>Pseudomonadati</taxon>
        <taxon>Kiritimatiellota</taxon>
        <taxon>Kiritimatiellia</taxon>
        <taxon>Kiritimatiellales</taxon>
        <taxon>Pontiellaceae</taxon>
        <taxon>Pontiella</taxon>
    </lineage>
</organism>
<reference evidence="1 2" key="1">
    <citation type="submission" date="2019-04" db="EMBL/GenBank/DDBJ databases">
        <authorList>
            <person name="Van Vliet M D."/>
        </authorList>
    </citation>
    <scope>NUCLEOTIDE SEQUENCE [LARGE SCALE GENOMIC DNA]</scope>
    <source>
        <strain evidence="1 2">F1</strain>
    </source>
</reference>